<dbReference type="Pfam" id="PF09550">
    <property type="entry name" value="Phage_TAC_6"/>
    <property type="match status" value="1"/>
</dbReference>
<feature type="compositionally biased region" description="Basic residues" evidence="1">
    <location>
        <begin position="57"/>
        <end position="69"/>
    </location>
</feature>
<dbReference type="Proteomes" id="UP000678276">
    <property type="component" value="Unassembled WGS sequence"/>
</dbReference>
<comment type="caution">
    <text evidence="2">The sequence shown here is derived from an EMBL/GenBank/DDBJ whole genome shotgun (WGS) entry which is preliminary data.</text>
</comment>
<accession>A0ABS4BMP6</accession>
<evidence type="ECO:0000313" key="2">
    <source>
        <dbReference type="EMBL" id="MBP0617926.1"/>
    </source>
</evidence>
<feature type="compositionally biased region" description="Basic and acidic residues" evidence="1">
    <location>
        <begin position="19"/>
        <end position="29"/>
    </location>
</feature>
<feature type="region of interest" description="Disordered" evidence="1">
    <location>
        <begin position="1"/>
        <end position="146"/>
    </location>
</feature>
<organism evidence="2 3">
    <name type="scientific">Jiella mangrovi</name>
    <dbReference type="NCBI Taxonomy" id="2821407"/>
    <lineage>
        <taxon>Bacteria</taxon>
        <taxon>Pseudomonadati</taxon>
        <taxon>Pseudomonadota</taxon>
        <taxon>Alphaproteobacteria</taxon>
        <taxon>Hyphomicrobiales</taxon>
        <taxon>Aurantimonadaceae</taxon>
        <taxon>Jiella</taxon>
    </lineage>
</organism>
<keyword evidence="3" id="KW-1185">Reference proteome</keyword>
<dbReference type="EMBL" id="JAGJCF010000022">
    <property type="protein sequence ID" value="MBP0617926.1"/>
    <property type="molecule type" value="Genomic_DNA"/>
</dbReference>
<evidence type="ECO:0000256" key="1">
    <source>
        <dbReference type="SAM" id="MobiDB-lite"/>
    </source>
</evidence>
<dbReference type="InterPro" id="IPR019056">
    <property type="entry name" value="Phage_TAC_6"/>
</dbReference>
<gene>
    <name evidence="2" type="ORF">J6595_20295</name>
</gene>
<evidence type="ECO:0000313" key="3">
    <source>
        <dbReference type="Proteomes" id="UP000678276"/>
    </source>
</evidence>
<feature type="compositionally biased region" description="Basic residues" evidence="1">
    <location>
        <begin position="1"/>
        <end position="12"/>
    </location>
</feature>
<feature type="compositionally biased region" description="Basic and acidic residues" evidence="1">
    <location>
        <begin position="212"/>
        <end position="222"/>
    </location>
</feature>
<dbReference type="InterPro" id="IPR011739">
    <property type="entry name" value="GTA_rcc01693"/>
</dbReference>
<proteinExistence type="predicted"/>
<dbReference type="NCBIfam" id="TIGR02216">
    <property type="entry name" value="phage_TIGR02216"/>
    <property type="match status" value="1"/>
</dbReference>
<feature type="region of interest" description="Disordered" evidence="1">
    <location>
        <begin position="194"/>
        <end position="222"/>
    </location>
</feature>
<feature type="compositionally biased region" description="Basic residues" evidence="1">
    <location>
        <begin position="84"/>
        <end position="108"/>
    </location>
</feature>
<sequence>MARSPSRRRWNRPARSPSRRSDHGGEPKTRRGIRHHRRRGAAALPDAWSAGRTGGRVCRRQSRRTRRPVSRGAALGAGSDADHRRRLARRGRRGERCRGRRHAYRWRGRGGGGDRRRTPGRGFRQRSGGGRNGRCKPSRSGALSAERRAEGEAVALPVAFPWDEAMAIGFGVLRLSSRDFWRLTPRELAAVLGPRSPASAPSAGELAGLMRRFPDRRRGDRV</sequence>
<feature type="compositionally biased region" description="Basic residues" evidence="1">
    <location>
        <begin position="30"/>
        <end position="40"/>
    </location>
</feature>
<protein>
    <submittedName>
        <fullName evidence="2">Phage tail assembly chaperone</fullName>
    </submittedName>
</protein>
<reference evidence="2 3" key="1">
    <citation type="submission" date="2021-04" db="EMBL/GenBank/DDBJ databases">
        <title>Whole genome sequence of Jiella sp. KSK16Y-1.</title>
        <authorList>
            <person name="Tuo L."/>
        </authorList>
    </citation>
    <scope>NUCLEOTIDE SEQUENCE [LARGE SCALE GENOMIC DNA]</scope>
    <source>
        <strain evidence="2 3">KSK16Y-1</strain>
    </source>
</reference>
<name>A0ABS4BMP6_9HYPH</name>